<dbReference type="AlphaFoldDB" id="A0AAV1LDD5"/>
<dbReference type="GO" id="GO:0016405">
    <property type="term" value="F:CoA-ligase activity"/>
    <property type="evidence" value="ECO:0007669"/>
    <property type="project" value="TreeGrafter"/>
</dbReference>
<dbReference type="Pfam" id="PF00501">
    <property type="entry name" value="AMP-binding"/>
    <property type="match status" value="1"/>
</dbReference>
<name>A0AAV1LDD5_9NEOP</name>
<dbReference type="Pfam" id="PF13193">
    <property type="entry name" value="AMP-binding_C"/>
    <property type="match status" value="1"/>
</dbReference>
<comment type="caution">
    <text evidence="7">The sequence shown here is derived from an EMBL/GenBank/DDBJ whole genome shotgun (WGS) entry which is preliminary data.</text>
</comment>
<dbReference type="Proteomes" id="UP001314205">
    <property type="component" value="Unassembled WGS sequence"/>
</dbReference>
<dbReference type="InterPro" id="IPR042099">
    <property type="entry name" value="ANL_N_sf"/>
</dbReference>
<dbReference type="PANTHER" id="PTHR24096:SF149">
    <property type="entry name" value="AMP-BINDING DOMAIN-CONTAINING PROTEIN-RELATED"/>
    <property type="match status" value="1"/>
</dbReference>
<dbReference type="InterPro" id="IPR045851">
    <property type="entry name" value="AMP-bd_C_sf"/>
</dbReference>
<gene>
    <name evidence="7" type="ORF">PARMNEM_LOCUS13150</name>
</gene>
<dbReference type="GO" id="GO:0005777">
    <property type="term" value="C:peroxisome"/>
    <property type="evidence" value="ECO:0007669"/>
    <property type="project" value="UniProtKB-SubCell"/>
</dbReference>
<reference evidence="7 8" key="1">
    <citation type="submission" date="2023-11" db="EMBL/GenBank/DDBJ databases">
        <authorList>
            <person name="Hedman E."/>
            <person name="Englund M."/>
            <person name="Stromberg M."/>
            <person name="Nyberg Akerstrom W."/>
            <person name="Nylinder S."/>
            <person name="Jareborg N."/>
            <person name="Kallberg Y."/>
            <person name="Kronander E."/>
        </authorList>
    </citation>
    <scope>NUCLEOTIDE SEQUENCE [LARGE SCALE GENOMIC DNA]</scope>
</reference>
<evidence type="ECO:0000313" key="7">
    <source>
        <dbReference type="EMBL" id="CAK1593363.1"/>
    </source>
</evidence>
<proteinExistence type="inferred from homology"/>
<evidence type="ECO:0008006" key="9">
    <source>
        <dbReference type="Google" id="ProtNLM"/>
    </source>
</evidence>
<dbReference type="Gene3D" id="3.40.50.12780">
    <property type="entry name" value="N-terminal domain of ligase-like"/>
    <property type="match status" value="1"/>
</dbReference>
<dbReference type="InterPro" id="IPR020845">
    <property type="entry name" value="AMP-binding_CS"/>
</dbReference>
<dbReference type="FunFam" id="3.30.300.30:FF:000007">
    <property type="entry name" value="4-coumarate--CoA ligase 2"/>
    <property type="match status" value="1"/>
</dbReference>
<dbReference type="InterPro" id="IPR025110">
    <property type="entry name" value="AMP-bd_C"/>
</dbReference>
<evidence type="ECO:0000256" key="2">
    <source>
        <dbReference type="ARBA" id="ARBA00006432"/>
    </source>
</evidence>
<comment type="similarity">
    <text evidence="2">Belongs to the ATP-dependent AMP-binding enzyme family.</text>
</comment>
<evidence type="ECO:0000256" key="3">
    <source>
        <dbReference type="ARBA" id="ARBA00022598"/>
    </source>
</evidence>
<evidence type="ECO:0000259" key="5">
    <source>
        <dbReference type="Pfam" id="PF00501"/>
    </source>
</evidence>
<dbReference type="PROSITE" id="PS00455">
    <property type="entry name" value="AMP_BINDING"/>
    <property type="match status" value="1"/>
</dbReference>
<sequence length="540" mass="60118">MLRHPKYVYSPDMNLIPAKLNLGDFLIRRLSEHGNKIAMINGATDERLTYNEIVQTSMNIAVSLVRIGVKRGDVVGICAESRLENWCTVIGIACTGAVMTPNSIGYVKDELKHVMNISKPKFLFCSMQGYKAHETIFKTLNFLKHIILFGDERLDGALLFKDLATAGPNSIISSNVKFEEFQGVEVEGHSDTAFIMYSSGTTGLPKGVVLSHLNVIAASSLPGVADPKLTILNITPWYHAMGLMIGLIFFCNGCKVVFLPKFELDLYLRSIEKHKANYLLLVPPVILALTKTPSNYDVSSVQIILSAAAVLQKEVINTAKEKFKNLIDVYQGYGMTEATVIVTIDSLTDGKKCRLGSVGKVTKDTVVKIVDVETRVPLGPNQNGEICVKGPMIMKCYIGKERSEDFDEEGFYITGDIGYYDEDKYLYIVDRMKELIKYKGYQVPPAEIEAVLLQHNGVRDVGVVGLPHELAGEVPLAFVALQPGVELTEKELEQFVAERLSNPKHLRGGVRFVKEIPRNPNGKILRRFLREMLKKHLNHL</sequence>
<dbReference type="Gene3D" id="3.30.300.30">
    <property type="match status" value="1"/>
</dbReference>
<keyword evidence="4" id="KW-0576">Peroxisome</keyword>
<comment type="subcellular location">
    <subcellularLocation>
        <location evidence="1">Peroxisome</location>
    </subcellularLocation>
</comment>
<dbReference type="PANTHER" id="PTHR24096">
    <property type="entry name" value="LONG-CHAIN-FATTY-ACID--COA LIGASE"/>
    <property type="match status" value="1"/>
</dbReference>
<dbReference type="EMBL" id="CAVLGL010000088">
    <property type="protein sequence ID" value="CAK1593363.1"/>
    <property type="molecule type" value="Genomic_DNA"/>
</dbReference>
<organism evidence="7 8">
    <name type="scientific">Parnassius mnemosyne</name>
    <name type="common">clouded apollo</name>
    <dbReference type="NCBI Taxonomy" id="213953"/>
    <lineage>
        <taxon>Eukaryota</taxon>
        <taxon>Metazoa</taxon>
        <taxon>Ecdysozoa</taxon>
        <taxon>Arthropoda</taxon>
        <taxon>Hexapoda</taxon>
        <taxon>Insecta</taxon>
        <taxon>Pterygota</taxon>
        <taxon>Neoptera</taxon>
        <taxon>Endopterygota</taxon>
        <taxon>Lepidoptera</taxon>
        <taxon>Glossata</taxon>
        <taxon>Ditrysia</taxon>
        <taxon>Papilionoidea</taxon>
        <taxon>Papilionidae</taxon>
        <taxon>Parnassiinae</taxon>
        <taxon>Parnassini</taxon>
        <taxon>Parnassius</taxon>
        <taxon>Driopa</taxon>
    </lineage>
</organism>
<dbReference type="SUPFAM" id="SSF56801">
    <property type="entry name" value="Acetyl-CoA synthetase-like"/>
    <property type="match status" value="1"/>
</dbReference>
<dbReference type="InterPro" id="IPR000873">
    <property type="entry name" value="AMP-dep_synth/lig_dom"/>
</dbReference>
<evidence type="ECO:0000313" key="8">
    <source>
        <dbReference type="Proteomes" id="UP001314205"/>
    </source>
</evidence>
<protein>
    <recommendedName>
        <fullName evidence="9">Luciferin 4-monooxygenase</fullName>
    </recommendedName>
</protein>
<keyword evidence="3" id="KW-0436">Ligase</keyword>
<accession>A0AAV1LDD5</accession>
<keyword evidence="8" id="KW-1185">Reference proteome</keyword>
<feature type="domain" description="AMP-dependent synthetase/ligase" evidence="5">
    <location>
        <begin position="29"/>
        <end position="397"/>
    </location>
</feature>
<evidence type="ECO:0000259" key="6">
    <source>
        <dbReference type="Pfam" id="PF13193"/>
    </source>
</evidence>
<evidence type="ECO:0000256" key="1">
    <source>
        <dbReference type="ARBA" id="ARBA00004275"/>
    </source>
</evidence>
<feature type="domain" description="AMP-binding enzyme C-terminal" evidence="6">
    <location>
        <begin position="447"/>
        <end position="523"/>
    </location>
</feature>
<dbReference type="CDD" id="cd05911">
    <property type="entry name" value="Firefly_Luc_like"/>
    <property type="match status" value="1"/>
</dbReference>
<evidence type="ECO:0000256" key="4">
    <source>
        <dbReference type="ARBA" id="ARBA00023140"/>
    </source>
</evidence>